<dbReference type="AlphaFoldDB" id="A0A928Z8B6"/>
<evidence type="ECO:0000313" key="3">
    <source>
        <dbReference type="Proteomes" id="UP000621799"/>
    </source>
</evidence>
<keyword evidence="1" id="KW-1133">Transmembrane helix</keyword>
<gene>
    <name evidence="2" type="ORF">IQ235_02530</name>
</gene>
<sequence>MNNIPQEQNTQSRLELLAAQRQLYSDAKTLQLVSIIVSVPGVIVWSILVALFPSLTVYSASWSLVAIFLELLVFSQSRKSIQKKAAKIQQIFDCEVLQFKWSTLNCGGRVEPETIVDSANRYKDKNPNFSKLQDWYPVSVSRLPIHQARIICQRSNIWWDAQLRRRYCRWIVITLLVLIITALPIGLIRSLTLENFLLSVLFPLSPAFVFGIRQYTEHNEAAARLDGLRENSELLVQAVINGRSTKPDLEKESYSLQMQIYDNRRRSPLILDWIYSLLRKEDEEKMNKGAESLVCELTQRP</sequence>
<keyword evidence="1" id="KW-0472">Membrane</keyword>
<keyword evidence="1" id="KW-0812">Transmembrane</keyword>
<dbReference type="RefSeq" id="WP_264319929.1">
    <property type="nucleotide sequence ID" value="NZ_JADEXN010000023.1"/>
</dbReference>
<accession>A0A928Z8B6</accession>
<proteinExistence type="predicted"/>
<evidence type="ECO:0000256" key="1">
    <source>
        <dbReference type="SAM" id="Phobius"/>
    </source>
</evidence>
<reference evidence="2" key="1">
    <citation type="submission" date="2020-10" db="EMBL/GenBank/DDBJ databases">
        <authorList>
            <person name="Castelo-Branco R."/>
            <person name="Eusebio N."/>
            <person name="Adriana R."/>
            <person name="Vieira A."/>
            <person name="Brugerolle De Fraissinette N."/>
            <person name="Rezende De Castro R."/>
            <person name="Schneider M.P."/>
            <person name="Vasconcelos V."/>
            <person name="Leao P.N."/>
        </authorList>
    </citation>
    <scope>NUCLEOTIDE SEQUENCE</scope>
    <source>
        <strain evidence="2">LEGE 11467</strain>
    </source>
</reference>
<protein>
    <submittedName>
        <fullName evidence="2">Uncharacterized protein</fullName>
    </submittedName>
</protein>
<feature type="transmembrane region" description="Helical" evidence="1">
    <location>
        <begin position="57"/>
        <end position="74"/>
    </location>
</feature>
<dbReference type="Pfam" id="PF18159">
    <property type="entry name" value="S_4TM"/>
    <property type="match status" value="1"/>
</dbReference>
<dbReference type="InterPro" id="IPR049920">
    <property type="entry name" value="IK1_05631-like"/>
</dbReference>
<keyword evidence="3" id="KW-1185">Reference proteome</keyword>
<organism evidence="2 3">
    <name type="scientific">Zarconia navalis LEGE 11467</name>
    <dbReference type="NCBI Taxonomy" id="1828826"/>
    <lineage>
        <taxon>Bacteria</taxon>
        <taxon>Bacillati</taxon>
        <taxon>Cyanobacteriota</taxon>
        <taxon>Cyanophyceae</taxon>
        <taxon>Oscillatoriophycideae</taxon>
        <taxon>Oscillatoriales</taxon>
        <taxon>Oscillatoriales incertae sedis</taxon>
        <taxon>Zarconia</taxon>
        <taxon>Zarconia navalis</taxon>
    </lineage>
</organism>
<evidence type="ECO:0000313" key="2">
    <source>
        <dbReference type="EMBL" id="MBE9039671.1"/>
    </source>
</evidence>
<dbReference type="EMBL" id="JADEXN010000023">
    <property type="protein sequence ID" value="MBE9039671.1"/>
    <property type="molecule type" value="Genomic_DNA"/>
</dbReference>
<name>A0A928Z8B6_9CYAN</name>
<comment type="caution">
    <text evidence="2">The sequence shown here is derived from an EMBL/GenBank/DDBJ whole genome shotgun (WGS) entry which is preliminary data.</text>
</comment>
<feature type="transmembrane region" description="Helical" evidence="1">
    <location>
        <begin position="170"/>
        <end position="190"/>
    </location>
</feature>
<feature type="transmembrane region" description="Helical" evidence="1">
    <location>
        <begin position="30"/>
        <end position="51"/>
    </location>
</feature>
<dbReference type="Proteomes" id="UP000621799">
    <property type="component" value="Unassembled WGS sequence"/>
</dbReference>